<keyword evidence="5" id="KW-0874">Quinone</keyword>
<evidence type="ECO:0000256" key="4">
    <source>
        <dbReference type="ARBA" id="ARBA00023136"/>
    </source>
</evidence>
<feature type="transmembrane region" description="Helical" evidence="5">
    <location>
        <begin position="6"/>
        <end position="28"/>
    </location>
</feature>
<comment type="catalytic activity">
    <reaction evidence="5">
        <text>a quinone + NADH + 5 H(+)(in) = a quinol + NAD(+) + 4 H(+)(out)</text>
        <dbReference type="Rhea" id="RHEA:57888"/>
        <dbReference type="ChEBI" id="CHEBI:15378"/>
        <dbReference type="ChEBI" id="CHEBI:24646"/>
        <dbReference type="ChEBI" id="CHEBI:57540"/>
        <dbReference type="ChEBI" id="CHEBI:57945"/>
        <dbReference type="ChEBI" id="CHEBI:132124"/>
    </reaction>
</comment>
<evidence type="ECO:0000313" key="8">
    <source>
        <dbReference type="EMBL" id="MFE1751904.1"/>
    </source>
</evidence>
<feature type="transmembrane region" description="Helical" evidence="5">
    <location>
        <begin position="35"/>
        <end position="56"/>
    </location>
</feature>
<dbReference type="PANTHER" id="PTHR22773">
    <property type="entry name" value="NADH DEHYDROGENASE"/>
    <property type="match status" value="1"/>
</dbReference>
<dbReference type="Pfam" id="PF00361">
    <property type="entry name" value="Proton_antipo_M"/>
    <property type="match status" value="1"/>
</dbReference>
<sequence length="473" mass="48846">MNENLAALVPETALCAAAVIGLLTGAWLPRRRQWTVAVLAAAACVTGLTATGITMATGREQTVFSHAFAVDAATDVGRLTVLGALLLIIAMSVETVRGHRRETEYWVLLLLTGAGTLALIGASDLLMLFAAYLLAGIPAYALAAFAKDAPGTEAALKYYLMGALLGTTMLAGTALLYAAGHATLYRALHATLPHAAYGLVGVGLIGVLAGLLFKAGAVPAHFWVPDVTDGAPTPVAAYVTTVPKIGGLIGGYRLLHEALPGSDVNWPVLLAVIAAVTMTLGNLAAFFQTSVKRLLAYSAIGQVGYLLMALAVTTRTDLAQKSLLFYIAAYAVTNLGVFAVVTELPHAPTLDDYRGLARRHPGLAAVLVVCLLGLVGTPPTGVFLGKLEIFSAAVDGGFTWLAALAVVNTVASLFYYLRWLAPLFATTAPAPAEAQTVLGRWAAGTAYTSGTVSLALGIAGGALLPLTTGPLLR</sequence>
<keyword evidence="5" id="KW-1278">Translocase</keyword>
<evidence type="ECO:0000256" key="1">
    <source>
        <dbReference type="ARBA" id="ARBA00004127"/>
    </source>
</evidence>
<feature type="transmembrane region" description="Helical" evidence="5">
    <location>
        <begin position="158"/>
        <end position="180"/>
    </location>
</feature>
<evidence type="ECO:0000259" key="7">
    <source>
        <dbReference type="Pfam" id="PF00361"/>
    </source>
</evidence>
<comment type="subunit">
    <text evidence="5">NDH-1 is composed of 14 different subunits. Subunits NuoA, H, J, K, L, M, N constitute the membrane sector of the complex.</text>
</comment>
<dbReference type="EMBL" id="JBHYTS010000020">
    <property type="protein sequence ID" value="MFE1751904.1"/>
    <property type="molecule type" value="Genomic_DNA"/>
</dbReference>
<evidence type="ECO:0000256" key="5">
    <source>
        <dbReference type="HAMAP-Rule" id="MF_00445"/>
    </source>
</evidence>
<evidence type="ECO:0000256" key="2">
    <source>
        <dbReference type="ARBA" id="ARBA00022692"/>
    </source>
</evidence>
<comment type="similarity">
    <text evidence="5">Belongs to the complex I subunit 2 family.</text>
</comment>
<dbReference type="HAMAP" id="MF_00445">
    <property type="entry name" value="NDH1_NuoN_1"/>
    <property type="match status" value="1"/>
</dbReference>
<proteinExistence type="inferred from homology"/>
<evidence type="ECO:0000256" key="6">
    <source>
        <dbReference type="RuleBase" id="RU000320"/>
    </source>
</evidence>
<keyword evidence="4 5" id="KW-0472">Membrane</keyword>
<dbReference type="InterPro" id="IPR010096">
    <property type="entry name" value="NADH-Q_OxRdtase_suN/2"/>
</dbReference>
<comment type="subcellular location">
    <subcellularLocation>
        <location evidence="5">Cell membrane</location>
        <topology evidence="5">Multi-pass membrane protein</topology>
    </subcellularLocation>
    <subcellularLocation>
        <location evidence="1">Endomembrane system</location>
        <topology evidence="1">Multi-pass membrane protein</topology>
    </subcellularLocation>
    <subcellularLocation>
        <location evidence="6">Membrane</location>
        <topology evidence="6">Multi-pass membrane protein</topology>
    </subcellularLocation>
</comment>
<keyword evidence="2 5" id="KW-0812">Transmembrane</keyword>
<reference evidence="8 9" key="1">
    <citation type="submission" date="2024-09" db="EMBL/GenBank/DDBJ databases">
        <title>The Natural Products Discovery Center: Release of the First 8490 Sequenced Strains for Exploring Actinobacteria Biosynthetic Diversity.</title>
        <authorList>
            <person name="Kalkreuter E."/>
            <person name="Kautsar S.A."/>
            <person name="Yang D."/>
            <person name="Bader C.D."/>
            <person name="Teijaro C.N."/>
            <person name="Fluegel L."/>
            <person name="Davis C.M."/>
            <person name="Simpson J.R."/>
            <person name="Lauterbach L."/>
            <person name="Steele A.D."/>
            <person name="Gui C."/>
            <person name="Meng S."/>
            <person name="Li G."/>
            <person name="Viehrig K."/>
            <person name="Ye F."/>
            <person name="Su P."/>
            <person name="Kiefer A.F."/>
            <person name="Nichols A."/>
            <person name="Cepeda A.J."/>
            <person name="Yan W."/>
            <person name="Fan B."/>
            <person name="Jiang Y."/>
            <person name="Adhikari A."/>
            <person name="Zheng C.-J."/>
            <person name="Schuster L."/>
            <person name="Cowan T.M."/>
            <person name="Smanski M.J."/>
            <person name="Chevrette M.G."/>
            <person name="De Carvalho L.P.S."/>
            <person name="Shen B."/>
        </authorList>
    </citation>
    <scope>NUCLEOTIDE SEQUENCE [LARGE SCALE GENOMIC DNA]</scope>
    <source>
        <strain evidence="8 9">NPDC059500</strain>
    </source>
</reference>
<feature type="transmembrane region" description="Helical" evidence="5">
    <location>
        <begin position="323"/>
        <end position="342"/>
    </location>
</feature>
<keyword evidence="5" id="KW-1003">Cell membrane</keyword>
<keyword evidence="5" id="KW-0813">Transport</keyword>
<organism evidence="8 9">
    <name type="scientific">Streptomyces anandii</name>
    <dbReference type="NCBI Taxonomy" id="285454"/>
    <lineage>
        <taxon>Bacteria</taxon>
        <taxon>Bacillati</taxon>
        <taxon>Actinomycetota</taxon>
        <taxon>Actinomycetes</taxon>
        <taxon>Kitasatosporales</taxon>
        <taxon>Streptomycetaceae</taxon>
        <taxon>Streptomyces</taxon>
    </lineage>
</organism>
<feature type="transmembrane region" description="Helical" evidence="5">
    <location>
        <begin position="268"/>
        <end position="288"/>
    </location>
</feature>
<dbReference type="Proteomes" id="UP001599756">
    <property type="component" value="Unassembled WGS sequence"/>
</dbReference>
<keyword evidence="5" id="KW-0520">NAD</keyword>
<feature type="transmembrane region" description="Helical" evidence="5">
    <location>
        <begin position="362"/>
        <end position="385"/>
    </location>
</feature>
<gene>
    <name evidence="5" type="primary">nuoN</name>
    <name evidence="8" type="ORF">ACFW88_15415</name>
</gene>
<feature type="transmembrane region" description="Helical" evidence="5">
    <location>
        <begin position="294"/>
        <end position="311"/>
    </location>
</feature>
<evidence type="ECO:0000256" key="3">
    <source>
        <dbReference type="ARBA" id="ARBA00022989"/>
    </source>
</evidence>
<comment type="caution">
    <text evidence="8">The sequence shown here is derived from an EMBL/GenBank/DDBJ whole genome shotgun (WGS) entry which is preliminary data.</text>
</comment>
<feature type="transmembrane region" description="Helical" evidence="5">
    <location>
        <begin position="446"/>
        <end position="466"/>
    </location>
</feature>
<name>A0ABW6H5K7_9ACTN</name>
<feature type="transmembrane region" description="Helical" evidence="5">
    <location>
        <begin position="192"/>
        <end position="213"/>
    </location>
</feature>
<feature type="transmembrane region" description="Helical" evidence="5">
    <location>
        <begin position="129"/>
        <end position="146"/>
    </location>
</feature>
<dbReference type="InterPro" id="IPR001750">
    <property type="entry name" value="ND/Mrp_TM"/>
</dbReference>
<dbReference type="RefSeq" id="WP_381841257.1">
    <property type="nucleotide sequence ID" value="NZ_JBHYTS010000020.1"/>
</dbReference>
<accession>A0ABW6H5K7</accession>
<feature type="transmembrane region" description="Helical" evidence="5">
    <location>
        <begin position="105"/>
        <end position="123"/>
    </location>
</feature>
<feature type="domain" description="NADH:quinone oxidoreductase/Mrp antiporter transmembrane" evidence="7">
    <location>
        <begin position="122"/>
        <end position="410"/>
    </location>
</feature>
<feature type="transmembrane region" description="Helical" evidence="5">
    <location>
        <begin position="397"/>
        <end position="417"/>
    </location>
</feature>
<dbReference type="EC" id="7.1.1.-" evidence="5"/>
<keyword evidence="9" id="KW-1185">Reference proteome</keyword>
<evidence type="ECO:0000313" key="9">
    <source>
        <dbReference type="Proteomes" id="UP001599756"/>
    </source>
</evidence>
<feature type="transmembrane region" description="Helical" evidence="5">
    <location>
        <begin position="76"/>
        <end position="93"/>
    </location>
</feature>
<protein>
    <recommendedName>
        <fullName evidence="5">NADH-quinone oxidoreductase subunit N</fullName>
        <ecNumber evidence="5">7.1.1.-</ecNumber>
    </recommendedName>
    <alternativeName>
        <fullName evidence="5">NADH dehydrogenase I subunit N</fullName>
    </alternativeName>
    <alternativeName>
        <fullName evidence="5">NDH-1 subunit N</fullName>
    </alternativeName>
</protein>
<keyword evidence="3 5" id="KW-1133">Transmembrane helix</keyword>
<comment type="function">
    <text evidence="5">NDH-1 shuttles electrons from NADH, via FMN and iron-sulfur (Fe-S) centers, to quinones in the respiratory chain. The immediate electron acceptor for the enzyme in this species is believed to be a menaquinone. Couples the redox reaction to proton translocation (for every two electrons transferred, four hydrogen ions are translocated across the cytoplasmic membrane), and thus conserves the redox energy in a proton gradient.</text>
</comment>